<dbReference type="Proteomes" id="UP000276834">
    <property type="component" value="Unassembled WGS sequence"/>
</dbReference>
<dbReference type="EMBL" id="QUSF01000022">
    <property type="protein sequence ID" value="RLW01617.1"/>
    <property type="molecule type" value="Genomic_DNA"/>
</dbReference>
<organism evidence="2 3">
    <name type="scientific">Chloebia gouldiae</name>
    <name type="common">Gouldian finch</name>
    <name type="synonym">Erythrura gouldiae</name>
    <dbReference type="NCBI Taxonomy" id="44316"/>
    <lineage>
        <taxon>Eukaryota</taxon>
        <taxon>Metazoa</taxon>
        <taxon>Chordata</taxon>
        <taxon>Craniata</taxon>
        <taxon>Vertebrata</taxon>
        <taxon>Euteleostomi</taxon>
        <taxon>Archelosauria</taxon>
        <taxon>Archosauria</taxon>
        <taxon>Dinosauria</taxon>
        <taxon>Saurischia</taxon>
        <taxon>Theropoda</taxon>
        <taxon>Coelurosauria</taxon>
        <taxon>Aves</taxon>
        <taxon>Neognathae</taxon>
        <taxon>Neoaves</taxon>
        <taxon>Telluraves</taxon>
        <taxon>Australaves</taxon>
        <taxon>Passeriformes</taxon>
        <taxon>Passeroidea</taxon>
        <taxon>Passeridae</taxon>
        <taxon>Chloebia</taxon>
    </lineage>
</organism>
<protein>
    <submittedName>
        <fullName evidence="2">Uncharacterized protein</fullName>
    </submittedName>
</protein>
<keyword evidence="3" id="KW-1185">Reference proteome</keyword>
<sequence>HTHTHSHPSPAASGRGAVLKALLVPHPAAADIIPAGGRAEAPPPPPPDGRSPGELPAGPRPTLHFGGCGAAASLGRPERAVPVPSSPGPAPSPGAFGSEQKGSSPVSPGWAKPAESSRSSRDRFFLFFSIMSSQRSSSMLQ</sequence>
<dbReference type="AlphaFoldDB" id="A0A3L8SHA7"/>
<gene>
    <name evidence="2" type="ORF">DV515_00007990</name>
</gene>
<evidence type="ECO:0000313" key="3">
    <source>
        <dbReference type="Proteomes" id="UP000276834"/>
    </source>
</evidence>
<name>A0A3L8SHA7_CHLGU</name>
<evidence type="ECO:0000256" key="1">
    <source>
        <dbReference type="SAM" id="MobiDB-lite"/>
    </source>
</evidence>
<evidence type="ECO:0000313" key="2">
    <source>
        <dbReference type="EMBL" id="RLW01617.1"/>
    </source>
</evidence>
<comment type="caution">
    <text evidence="2">The sequence shown here is derived from an EMBL/GenBank/DDBJ whole genome shotgun (WGS) entry which is preliminary data.</text>
</comment>
<proteinExistence type="predicted"/>
<feature type="non-terminal residue" evidence="2">
    <location>
        <position position="1"/>
    </location>
</feature>
<reference evidence="2 3" key="1">
    <citation type="journal article" date="2018" name="Proc. R. Soc. B">
        <title>A non-coding region near Follistatin controls head colour polymorphism in the Gouldian finch.</title>
        <authorList>
            <person name="Toomey M.B."/>
            <person name="Marques C.I."/>
            <person name="Andrade P."/>
            <person name="Araujo P.M."/>
            <person name="Sabatino S."/>
            <person name="Gazda M.A."/>
            <person name="Afonso S."/>
            <person name="Lopes R.J."/>
            <person name="Corbo J.C."/>
            <person name="Carneiro M."/>
        </authorList>
    </citation>
    <scope>NUCLEOTIDE SEQUENCE [LARGE SCALE GENOMIC DNA]</scope>
    <source>
        <strain evidence="2">Red01</strain>
        <tissue evidence="2">Muscle</tissue>
    </source>
</reference>
<feature type="region of interest" description="Disordered" evidence="1">
    <location>
        <begin position="30"/>
        <end position="119"/>
    </location>
</feature>
<accession>A0A3L8SHA7</accession>